<dbReference type="Proteomes" id="UP000002318">
    <property type="component" value="Chromosome"/>
</dbReference>
<dbReference type="Pfam" id="PF13460">
    <property type="entry name" value="NAD_binding_10"/>
    <property type="match status" value="1"/>
</dbReference>
<dbReference type="EMBL" id="CP002116">
    <property type="protein sequence ID" value="ADK82604.1"/>
    <property type="molecule type" value="Genomic_DNA"/>
</dbReference>
<dbReference type="HOGENOM" id="CLU_025711_4_5_12"/>
<dbReference type="PANTHER" id="PTHR15020">
    <property type="entry name" value="FLAVIN REDUCTASE-RELATED"/>
    <property type="match status" value="1"/>
</dbReference>
<dbReference type="Gene3D" id="3.40.50.720">
    <property type="entry name" value="NAD(P)-binding Rossmann-like Domain"/>
    <property type="match status" value="1"/>
</dbReference>
<evidence type="ECO:0000259" key="1">
    <source>
        <dbReference type="Pfam" id="PF13460"/>
    </source>
</evidence>
<dbReference type="SUPFAM" id="SSF51735">
    <property type="entry name" value="NAD(P)-binding Rossmann-fold domains"/>
    <property type="match status" value="1"/>
</dbReference>
<dbReference type="CDD" id="cd05244">
    <property type="entry name" value="BVR-B_like_SDR_a"/>
    <property type="match status" value="1"/>
</dbReference>
<dbReference type="AlphaFoldDB" id="E1R799"/>
<protein>
    <submittedName>
        <fullName evidence="2">NAD-dependent epimerase/dehydratase</fullName>
    </submittedName>
</protein>
<gene>
    <name evidence="2" type="ordered locus">Spirs_3516</name>
</gene>
<dbReference type="InterPro" id="IPR016040">
    <property type="entry name" value="NAD(P)-bd_dom"/>
</dbReference>
<reference evidence="2 3" key="1">
    <citation type="journal article" date="2010" name="Stand. Genomic Sci.">
        <title>Complete genome sequence of Spirochaeta smaragdinae type strain (SEBR 4228).</title>
        <authorList>
            <person name="Mavromatis K."/>
            <person name="Yasawong M."/>
            <person name="Chertkov O."/>
            <person name="Lapidus A."/>
            <person name="Lucas S."/>
            <person name="Nolan M."/>
            <person name="Del Rio T.G."/>
            <person name="Tice H."/>
            <person name="Cheng J.F."/>
            <person name="Pitluck S."/>
            <person name="Liolios K."/>
            <person name="Ivanova N."/>
            <person name="Tapia R."/>
            <person name="Han C."/>
            <person name="Bruce D."/>
            <person name="Goodwin L."/>
            <person name="Pati A."/>
            <person name="Chen A."/>
            <person name="Palaniappan K."/>
            <person name="Land M."/>
            <person name="Hauser L."/>
            <person name="Chang Y.J."/>
            <person name="Jeffries C.D."/>
            <person name="Detter J.C."/>
            <person name="Rohde M."/>
            <person name="Brambilla E."/>
            <person name="Spring S."/>
            <person name="Goker M."/>
            <person name="Sikorski J."/>
            <person name="Woyke T."/>
            <person name="Bristow J."/>
            <person name="Eisen J.A."/>
            <person name="Markowitz V."/>
            <person name="Hugenholtz P."/>
            <person name="Klenk H.P."/>
            <person name="Kyrpides N.C."/>
        </authorList>
    </citation>
    <scope>NUCLEOTIDE SEQUENCE [LARGE SCALE GENOMIC DNA]</scope>
    <source>
        <strain evidence="3">DSM 11293 / JCM 15392 / SEBR 4228</strain>
    </source>
</reference>
<organism evidence="2 3">
    <name type="scientific">Sediminispirochaeta smaragdinae (strain DSM 11293 / JCM 15392 / SEBR 4228)</name>
    <name type="common">Spirochaeta smaragdinae</name>
    <dbReference type="NCBI Taxonomy" id="573413"/>
    <lineage>
        <taxon>Bacteria</taxon>
        <taxon>Pseudomonadati</taxon>
        <taxon>Spirochaetota</taxon>
        <taxon>Spirochaetia</taxon>
        <taxon>Spirochaetales</taxon>
        <taxon>Spirochaetaceae</taxon>
        <taxon>Sediminispirochaeta</taxon>
    </lineage>
</organism>
<proteinExistence type="predicted"/>
<keyword evidence="3" id="KW-1185">Reference proteome</keyword>
<accession>E1R799</accession>
<dbReference type="KEGG" id="ssm:Spirs_3516"/>
<dbReference type="STRING" id="573413.Spirs_3516"/>
<name>E1R799_SEDSS</name>
<evidence type="ECO:0000313" key="3">
    <source>
        <dbReference type="Proteomes" id="UP000002318"/>
    </source>
</evidence>
<dbReference type="OrthoDB" id="9785372at2"/>
<sequence length="211" mass="23445">MKLLIFGATGGTGHEIMTQALEQNHIVTAFVRNPDKVKLAHSNLRIVQGDILDYKSVIPAVEGQEVILSALGIRILKKNTIISDGTKNILRVAEDTGVKRFICMSAIGIGESKAQQNRLGPLYNRFMIPFLLRNMFADKEIQEGYIMDSNTDWTLVRAAILTNGPKSGRYRTLTPYDQSVTAKISRSDVADFMLKQITDDSMLRKAVSISD</sequence>
<feature type="domain" description="NAD(P)-binding" evidence="1">
    <location>
        <begin position="7"/>
        <end position="199"/>
    </location>
</feature>
<evidence type="ECO:0000313" key="2">
    <source>
        <dbReference type="EMBL" id="ADK82604.1"/>
    </source>
</evidence>
<dbReference type="InterPro" id="IPR036291">
    <property type="entry name" value="NAD(P)-bd_dom_sf"/>
</dbReference>
<dbReference type="PANTHER" id="PTHR15020:SF50">
    <property type="entry name" value="UPF0659 PROTEIN YMR090W"/>
    <property type="match status" value="1"/>
</dbReference>
<dbReference type="eggNOG" id="COG0702">
    <property type="taxonomic scope" value="Bacteria"/>
</dbReference>